<dbReference type="RefSeq" id="WP_141496981.1">
    <property type="nucleotide sequence ID" value="NZ_VICF01000010.1"/>
</dbReference>
<reference evidence="1 2" key="1">
    <citation type="submission" date="2019-06" db="EMBL/GenBank/DDBJ databases">
        <title>Pantoea dispersa Assembly.</title>
        <authorList>
            <person name="Wang J."/>
        </authorList>
    </citation>
    <scope>NUCLEOTIDE SEQUENCE [LARGE SCALE GENOMIC DNA]</scope>
    <source>
        <strain evidence="2">bio</strain>
    </source>
</reference>
<gene>
    <name evidence="1" type="ORF">FK492_20510</name>
</gene>
<dbReference type="Proteomes" id="UP000319715">
    <property type="component" value="Unassembled WGS sequence"/>
</dbReference>
<proteinExistence type="predicted"/>
<accession>A0ABY2ZTV9</accession>
<sequence length="111" mass="12534">MNTWLASFQAEWQGACSEEHMLILSPDGQLAEAGCMLMGRTWWKGDPRESEGCYWRFDGNDVWLKSLVQPDAQQAATLSGLHFLDEWEVTGTLLAPVVSDRCGCHWPDFRG</sequence>
<dbReference type="EMBL" id="VICF01000010">
    <property type="protein sequence ID" value="TQC70085.1"/>
    <property type="molecule type" value="Genomic_DNA"/>
</dbReference>
<organism evidence="1 2">
    <name type="scientific">Pantoea dispersa</name>
    <dbReference type="NCBI Taxonomy" id="59814"/>
    <lineage>
        <taxon>Bacteria</taxon>
        <taxon>Pseudomonadati</taxon>
        <taxon>Pseudomonadota</taxon>
        <taxon>Gammaproteobacteria</taxon>
        <taxon>Enterobacterales</taxon>
        <taxon>Erwiniaceae</taxon>
        <taxon>Pantoea</taxon>
    </lineage>
</organism>
<evidence type="ECO:0000313" key="1">
    <source>
        <dbReference type="EMBL" id="TQC70085.1"/>
    </source>
</evidence>
<protein>
    <submittedName>
        <fullName evidence="1">Uncharacterized protein</fullName>
    </submittedName>
</protein>
<name>A0ABY2ZTV9_9GAMM</name>
<keyword evidence="2" id="KW-1185">Reference proteome</keyword>
<comment type="caution">
    <text evidence="1">The sequence shown here is derived from an EMBL/GenBank/DDBJ whole genome shotgun (WGS) entry which is preliminary data.</text>
</comment>
<evidence type="ECO:0000313" key="2">
    <source>
        <dbReference type="Proteomes" id="UP000319715"/>
    </source>
</evidence>